<dbReference type="Gene3D" id="1.10.1400.10">
    <property type="match status" value="1"/>
</dbReference>
<feature type="binding site" evidence="5">
    <location>
        <position position="348"/>
    </location>
    <ligand>
        <name>Ca(2+)</name>
        <dbReference type="ChEBI" id="CHEBI:29108"/>
    </ligand>
</feature>
<dbReference type="KEGG" id="muc:MuYL_1596"/>
<dbReference type="InterPro" id="IPR014395">
    <property type="entry name" value="Pen/GL7ACA/AHL_acylase"/>
</dbReference>
<keyword evidence="5" id="KW-0479">Metal-binding</keyword>
<dbReference type="PIRSF" id="PIRSF001227">
    <property type="entry name" value="Pen_acylase"/>
    <property type="match status" value="1"/>
</dbReference>
<dbReference type="Proteomes" id="UP000215002">
    <property type="component" value="Chromosome"/>
</dbReference>
<dbReference type="PANTHER" id="PTHR34218:SF4">
    <property type="entry name" value="ACYL-HOMOSERINE LACTONE ACYLASE QUIP"/>
    <property type="match status" value="1"/>
</dbReference>
<dbReference type="EMBL" id="CP022743">
    <property type="protein sequence ID" value="ASU33494.1"/>
    <property type="molecule type" value="Genomic_DNA"/>
</dbReference>
<name>A0A223NUZ0_9SPHI</name>
<dbReference type="Pfam" id="PF01804">
    <property type="entry name" value="Penicil_amidase"/>
    <property type="match status" value="1"/>
</dbReference>
<evidence type="ECO:0000256" key="2">
    <source>
        <dbReference type="ARBA" id="ARBA00022801"/>
    </source>
</evidence>
<dbReference type="Gene3D" id="3.60.20.10">
    <property type="entry name" value="Glutamine Phosphoribosylpyrophosphate, subunit 1, domain 1"/>
    <property type="match status" value="1"/>
</dbReference>
<dbReference type="InterPro" id="IPR023343">
    <property type="entry name" value="Penicillin_amidase_dom1"/>
</dbReference>
<keyword evidence="7" id="KW-1185">Reference proteome</keyword>
<dbReference type="RefSeq" id="WP_094569945.1">
    <property type="nucleotide sequence ID" value="NZ_CP022743.1"/>
</dbReference>
<dbReference type="GO" id="GO:0016811">
    <property type="term" value="F:hydrolase activity, acting on carbon-nitrogen (but not peptide) bonds, in linear amides"/>
    <property type="evidence" value="ECO:0007669"/>
    <property type="project" value="InterPro"/>
</dbReference>
<organism evidence="6 7">
    <name type="scientific">Mucilaginibacter xinganensis</name>
    <dbReference type="NCBI Taxonomy" id="1234841"/>
    <lineage>
        <taxon>Bacteria</taxon>
        <taxon>Pseudomonadati</taxon>
        <taxon>Bacteroidota</taxon>
        <taxon>Sphingobacteriia</taxon>
        <taxon>Sphingobacteriales</taxon>
        <taxon>Sphingobacteriaceae</taxon>
        <taxon>Mucilaginibacter</taxon>
    </lineage>
</organism>
<dbReference type="InterPro" id="IPR043147">
    <property type="entry name" value="Penicillin_amidase_A-knob"/>
</dbReference>
<dbReference type="GO" id="GO:0017000">
    <property type="term" value="P:antibiotic biosynthetic process"/>
    <property type="evidence" value="ECO:0007669"/>
    <property type="project" value="InterPro"/>
</dbReference>
<dbReference type="AlphaFoldDB" id="A0A223NUZ0"/>
<comment type="cofactor">
    <cofactor evidence="5">
        <name>Ca(2+)</name>
        <dbReference type="ChEBI" id="CHEBI:29108"/>
    </cofactor>
    <text evidence="5">Binds 1 Ca(2+) ion per dimer.</text>
</comment>
<keyword evidence="2" id="KW-0378">Hydrolase</keyword>
<dbReference type="Gene3D" id="1.10.439.10">
    <property type="entry name" value="Penicillin Amidohydrolase, domain 1"/>
    <property type="match status" value="1"/>
</dbReference>
<dbReference type="GO" id="GO:0046872">
    <property type="term" value="F:metal ion binding"/>
    <property type="evidence" value="ECO:0007669"/>
    <property type="project" value="UniProtKB-KW"/>
</dbReference>
<evidence type="ECO:0000256" key="5">
    <source>
        <dbReference type="PIRSR" id="PIRSR001227-2"/>
    </source>
</evidence>
<dbReference type="InterPro" id="IPR029055">
    <property type="entry name" value="Ntn_hydrolases_N"/>
</dbReference>
<dbReference type="OrthoDB" id="9759796at2"/>
<evidence type="ECO:0000256" key="1">
    <source>
        <dbReference type="ARBA" id="ARBA00006586"/>
    </source>
</evidence>
<feature type="active site" description="Nucleophile" evidence="4">
    <location>
        <position position="276"/>
    </location>
</feature>
<proteinExistence type="inferred from homology"/>
<protein>
    <submittedName>
        <fullName evidence="6">Penicillin acylase family protein</fullName>
    </submittedName>
</protein>
<sequence>MKFVKAFLSIIITALLIVVLEIKIGPVPAIGVFLNPSTGFWQNAESKNILPAEKLKLTGLLDEVIIRYDENRIPHIFAKNDHDLYYAQGFVTARDRLWQMDIQTRSAAGRLAEVVGPKALDIDRYHRRMGMVYGAENGLKGIMANPQTRTMVTAYTDGVNNYIHSLSPKSYPLEFKLLNYAPEEWKPINCIFLLKLMSETLAGGSDQFAMTNNLRRFGPQAVNDLFPDYPFHESPIIPVGTKWNFKPLPIPKPSAGYLAQMTEGIKTREKVDGIGSNNWAISGSKSATGYPILANDPHLNLTFPAIWYQIQLSSPTGNVNGVSLPGAPCVIIGYNQKVSWGVTNVDADVLDWYQVKFRDKTKSEYWYNNKWNPVKKRLEVISILGQQAETDTVLYTHHGPVVYETTAQKPKDEFEHIPVGDALRWIAHDESNEFLCFYNLNRAKNYADYREAISHFTAPAQNFIFASNDNDIAITPNGKFPLKYKEQGKYIMDGSDPANDWHGWIPADQNPTVKNPPRGFVSSANQSSTDPTYPYYINWRYEQYYRGKRINDRLTAMQKATVDSMRLMQSDNYSILAQDVLPALIKYIDPTKLSDDQAKAFGMIKQWDKHYAANSVGASIFNRWWANFYNLVWSDEFGAKGTYLKFPSYDRTEKLLLTEPNSKWFDNVHTPLKESCADMVSHAFYNTVDDLVRGHGKPGDKWQWGMVKETFINHMANLPGFGTGLFPAGGTGGVINALRGNNGPSWRMVVQMGPTVKGYGVFPGGESGNPGSFFFRNMFNTWKDGELNELLFLKSADESSARIKSTLTLNKK</sequence>
<evidence type="ECO:0000256" key="4">
    <source>
        <dbReference type="PIRSR" id="PIRSR001227-1"/>
    </source>
</evidence>
<evidence type="ECO:0000313" key="7">
    <source>
        <dbReference type="Proteomes" id="UP000215002"/>
    </source>
</evidence>
<evidence type="ECO:0000256" key="3">
    <source>
        <dbReference type="ARBA" id="ARBA00023145"/>
    </source>
</evidence>
<keyword evidence="3" id="KW-0865">Zymogen</keyword>
<dbReference type="Gene3D" id="2.30.120.10">
    <property type="match status" value="1"/>
</dbReference>
<comment type="similarity">
    <text evidence="1">Belongs to the peptidase S45 family.</text>
</comment>
<dbReference type="SUPFAM" id="SSF56235">
    <property type="entry name" value="N-terminal nucleophile aminohydrolases (Ntn hydrolases)"/>
    <property type="match status" value="1"/>
</dbReference>
<reference evidence="6 7" key="1">
    <citation type="submission" date="2017-08" db="EMBL/GenBank/DDBJ databases">
        <title>Complete genome sequence of Mucilaginibacter sp. strain BJC16-A31.</title>
        <authorList>
            <consortium name="Henan University of Science and Technology"/>
            <person name="You X."/>
        </authorList>
    </citation>
    <scope>NUCLEOTIDE SEQUENCE [LARGE SCALE GENOMIC DNA]</scope>
    <source>
        <strain evidence="6 7">BJC16-A31</strain>
    </source>
</reference>
<keyword evidence="5" id="KW-0106">Calcium</keyword>
<dbReference type="InterPro" id="IPR002692">
    <property type="entry name" value="S45"/>
</dbReference>
<dbReference type="PANTHER" id="PTHR34218">
    <property type="entry name" value="PEPTIDASE S45 PENICILLIN AMIDASE"/>
    <property type="match status" value="1"/>
</dbReference>
<dbReference type="InterPro" id="IPR043146">
    <property type="entry name" value="Penicillin_amidase_N_B-knob"/>
</dbReference>
<evidence type="ECO:0000313" key="6">
    <source>
        <dbReference type="EMBL" id="ASU33494.1"/>
    </source>
</evidence>
<feature type="binding site" evidence="5">
    <location>
        <position position="351"/>
    </location>
    <ligand>
        <name>Ca(2+)</name>
        <dbReference type="ChEBI" id="CHEBI:29108"/>
    </ligand>
</feature>
<accession>A0A223NUZ0</accession>
<dbReference type="CDD" id="cd03747">
    <property type="entry name" value="Ntn_PGA_like"/>
    <property type="match status" value="1"/>
</dbReference>
<gene>
    <name evidence="6" type="ORF">MuYL_1596</name>
</gene>